<dbReference type="EMBL" id="JACIGI010000007">
    <property type="protein sequence ID" value="MBB4285482.1"/>
    <property type="molecule type" value="Genomic_DNA"/>
</dbReference>
<reference evidence="2 3" key="1">
    <citation type="submission" date="2020-08" db="EMBL/GenBank/DDBJ databases">
        <title>Genome sequencing of Purple Non-Sulfur Bacteria from various extreme environments.</title>
        <authorList>
            <person name="Mayer M."/>
        </authorList>
    </citation>
    <scope>NUCLEOTIDE SEQUENCE [LARGE SCALE GENOMIC DNA]</scope>
    <source>
        <strain evidence="2 3">JA135</strain>
    </source>
</reference>
<name>A0A7W6WKI6_9PROT</name>
<dbReference type="InterPro" id="IPR009531">
    <property type="entry name" value="DUF1150"/>
</dbReference>
<evidence type="ECO:0000256" key="1">
    <source>
        <dbReference type="SAM" id="MobiDB-lite"/>
    </source>
</evidence>
<keyword evidence="3" id="KW-1185">Reference proteome</keyword>
<feature type="region of interest" description="Disordered" evidence="1">
    <location>
        <begin position="1"/>
        <end position="29"/>
    </location>
</feature>
<evidence type="ECO:0000313" key="2">
    <source>
        <dbReference type="EMBL" id="MBB4285482.1"/>
    </source>
</evidence>
<sequence length="91" mass="9856">MSETKTTTPGPLIAQPVPERDDSGTIGSMSPQDFARLGLNHIAYIYAVRTEDDETGWAIHAANGQRIGFAPTPEQAIAATRQHDMEPLSVH</sequence>
<evidence type="ECO:0008006" key="4">
    <source>
        <dbReference type="Google" id="ProtNLM"/>
    </source>
</evidence>
<dbReference type="RefSeq" id="WP_246423593.1">
    <property type="nucleotide sequence ID" value="NZ_JACIGI010000007.1"/>
</dbReference>
<evidence type="ECO:0000313" key="3">
    <source>
        <dbReference type="Proteomes" id="UP000555728"/>
    </source>
</evidence>
<accession>A0A7W6WKI6</accession>
<comment type="caution">
    <text evidence="2">The sequence shown here is derived from an EMBL/GenBank/DDBJ whole genome shotgun (WGS) entry which is preliminary data.</text>
</comment>
<organism evidence="2 3">
    <name type="scientific">Roseospira goensis</name>
    <dbReference type="NCBI Taxonomy" id="391922"/>
    <lineage>
        <taxon>Bacteria</taxon>
        <taxon>Pseudomonadati</taxon>
        <taxon>Pseudomonadota</taxon>
        <taxon>Alphaproteobacteria</taxon>
        <taxon>Rhodospirillales</taxon>
        <taxon>Rhodospirillaceae</taxon>
        <taxon>Roseospira</taxon>
    </lineage>
</organism>
<dbReference type="Proteomes" id="UP000555728">
    <property type="component" value="Unassembled WGS sequence"/>
</dbReference>
<dbReference type="Pfam" id="PF06620">
    <property type="entry name" value="DUF1150"/>
    <property type="match status" value="1"/>
</dbReference>
<proteinExistence type="predicted"/>
<protein>
    <recommendedName>
        <fullName evidence="4">DUF1150 family protein</fullName>
    </recommendedName>
</protein>
<dbReference type="AlphaFoldDB" id="A0A7W6WKI6"/>
<gene>
    <name evidence="2" type="ORF">GGD88_001200</name>
</gene>